<keyword evidence="6" id="KW-0325">Glycoprotein</keyword>
<evidence type="ECO:0000256" key="8">
    <source>
        <dbReference type="ARBA" id="ARBA00042300"/>
    </source>
</evidence>
<dbReference type="Pfam" id="PF00328">
    <property type="entry name" value="His_Phos_2"/>
    <property type="match status" value="1"/>
</dbReference>
<organism evidence="19 20">
    <name type="scientific">Daedalea quercina L-15889</name>
    <dbReference type="NCBI Taxonomy" id="1314783"/>
    <lineage>
        <taxon>Eukaryota</taxon>
        <taxon>Fungi</taxon>
        <taxon>Dikarya</taxon>
        <taxon>Basidiomycota</taxon>
        <taxon>Agaricomycotina</taxon>
        <taxon>Agaricomycetes</taxon>
        <taxon>Polyporales</taxon>
        <taxon>Fomitopsis</taxon>
    </lineage>
</organism>
<comment type="subcellular location">
    <subcellularLocation>
        <location evidence="1">Secreted</location>
    </subcellularLocation>
</comment>
<dbReference type="EMBL" id="KV429052">
    <property type="protein sequence ID" value="KZT70267.1"/>
    <property type="molecule type" value="Genomic_DNA"/>
</dbReference>
<keyword evidence="18" id="KW-0732">Signal</keyword>
<feature type="active site" description="Nucleophile" evidence="16">
    <location>
        <position position="82"/>
    </location>
</feature>
<dbReference type="SUPFAM" id="SSF53254">
    <property type="entry name" value="Phosphoglycerate mutase-like"/>
    <property type="match status" value="1"/>
</dbReference>
<evidence type="ECO:0000256" key="13">
    <source>
        <dbReference type="ARBA" id="ARBA00043788"/>
    </source>
</evidence>
<dbReference type="InterPro" id="IPR033379">
    <property type="entry name" value="Acid_Pase_AS"/>
</dbReference>
<dbReference type="OrthoDB" id="6509975at2759"/>
<dbReference type="InterPro" id="IPR000560">
    <property type="entry name" value="His_Pase_clade-2"/>
</dbReference>
<sequence length="452" mass="47965">MTTLLCIALTFYAFCGYIALGRPPDDIVVDIESGETGFAADPSGFGADSTNWSQYSPYYPVEPYSAPPEGCVVDQVHIIQRHGARYPTSGAAKRIQAALAKLQTATIQSNSSLAFALNYSYTLGQDSLVSLGARESYGAGQEAYARYASIVDAEKMPFVRASGSERVVQSATNWTAGFAAASNDVYTPVLSVIISEQGNDTLDDSSCPLHTGSDIPGTYIDVYAANMTDVLNTGAYGANLSNADTHALVTLCMFESVAKEERSAWCDLFAELGALDGFAHWAALDKYYGTGYGNELGPVQGVGYINELLARLTNTPVNDSTSTNSTLDSNPETFPLNRTVYADFSHDNLIIPVFAAMGLFPTDPLDPTGAAGQATWNVSTMVPFAGRMVVERLACAGGEGGKYVRVLVNQAVQPLVFCGAEADGVCSLDAFVESQAYARSRGNGTWAACFAS</sequence>
<feature type="chain" id="PRO_5007865699" description="Phytase A" evidence="18">
    <location>
        <begin position="22"/>
        <end position="452"/>
    </location>
</feature>
<evidence type="ECO:0000256" key="15">
    <source>
        <dbReference type="ARBA" id="ARBA00044262"/>
    </source>
</evidence>
<dbReference type="STRING" id="1314783.A0A165R3T0"/>
<evidence type="ECO:0000313" key="19">
    <source>
        <dbReference type="EMBL" id="KZT70267.1"/>
    </source>
</evidence>
<protein>
    <recommendedName>
        <fullName evidence="14">Phytase A</fullName>
    </recommendedName>
    <alternativeName>
        <fullName evidence="15">Histidine acid phosphatase phyA</fullName>
    </alternativeName>
    <alternativeName>
        <fullName evidence="8">Myo-inositol hexakisphosphate phosphohydrolase A</fullName>
    </alternativeName>
    <alternativeName>
        <fullName evidence="7">Myo-inositol-hexaphosphate 3-phosphohydrolase A</fullName>
    </alternativeName>
</protein>
<evidence type="ECO:0000256" key="5">
    <source>
        <dbReference type="ARBA" id="ARBA00023157"/>
    </source>
</evidence>
<reference evidence="19 20" key="1">
    <citation type="journal article" date="2016" name="Mol. Biol. Evol.">
        <title>Comparative Genomics of Early-Diverging Mushroom-Forming Fungi Provides Insights into the Origins of Lignocellulose Decay Capabilities.</title>
        <authorList>
            <person name="Nagy L.G."/>
            <person name="Riley R."/>
            <person name="Tritt A."/>
            <person name="Adam C."/>
            <person name="Daum C."/>
            <person name="Floudas D."/>
            <person name="Sun H."/>
            <person name="Yadav J.S."/>
            <person name="Pangilinan J."/>
            <person name="Larsson K.H."/>
            <person name="Matsuura K."/>
            <person name="Barry K."/>
            <person name="Labutti K."/>
            <person name="Kuo R."/>
            <person name="Ohm R.A."/>
            <person name="Bhattacharya S.S."/>
            <person name="Shirouzu T."/>
            <person name="Yoshinaga Y."/>
            <person name="Martin F.M."/>
            <person name="Grigoriev I.V."/>
            <person name="Hibbett D.S."/>
        </authorList>
    </citation>
    <scope>NUCLEOTIDE SEQUENCE [LARGE SCALE GENOMIC DNA]</scope>
    <source>
        <strain evidence="19 20">L-15889</strain>
    </source>
</reference>
<keyword evidence="20" id="KW-1185">Reference proteome</keyword>
<dbReference type="Gene3D" id="3.40.50.1240">
    <property type="entry name" value="Phosphoglycerate mutase-like"/>
    <property type="match status" value="1"/>
</dbReference>
<name>A0A165R3T0_9APHY</name>
<dbReference type="PROSITE" id="PS00778">
    <property type="entry name" value="HIS_ACID_PHOSPHAT_2"/>
    <property type="match status" value="1"/>
</dbReference>
<accession>A0A165R3T0</accession>
<dbReference type="PROSITE" id="PS00616">
    <property type="entry name" value="HIS_ACID_PHOSPHAT_1"/>
    <property type="match status" value="1"/>
</dbReference>
<dbReference type="InterPro" id="IPR029033">
    <property type="entry name" value="His_PPase_superfam"/>
</dbReference>
<evidence type="ECO:0000256" key="14">
    <source>
        <dbReference type="ARBA" id="ARBA00044106"/>
    </source>
</evidence>
<dbReference type="AlphaFoldDB" id="A0A165R3T0"/>
<evidence type="ECO:0000256" key="4">
    <source>
        <dbReference type="ARBA" id="ARBA00022801"/>
    </source>
</evidence>
<dbReference type="GO" id="GO:0005576">
    <property type="term" value="C:extracellular region"/>
    <property type="evidence" value="ECO:0007669"/>
    <property type="project" value="UniProtKB-SubCell"/>
</dbReference>
<dbReference type="InterPro" id="IPR016274">
    <property type="entry name" value="Histidine_acid_Pase_euk"/>
</dbReference>
<evidence type="ECO:0000256" key="9">
    <source>
        <dbReference type="ARBA" id="ARBA00043670"/>
    </source>
</evidence>
<dbReference type="GO" id="GO:0003993">
    <property type="term" value="F:acid phosphatase activity"/>
    <property type="evidence" value="ECO:0007669"/>
    <property type="project" value="TreeGrafter"/>
</dbReference>
<feature type="signal peptide" evidence="18">
    <location>
        <begin position="1"/>
        <end position="21"/>
    </location>
</feature>
<feature type="disulfide bond" evidence="17">
    <location>
        <begin position="207"/>
        <end position="449"/>
    </location>
</feature>
<comment type="catalytic activity">
    <reaction evidence="10">
        <text>1D-myo-inositol 1,2-bisphosphate + H2O = 1D-myo-inositol 2-phosphate + phosphate</text>
        <dbReference type="Rhea" id="RHEA:77135"/>
        <dbReference type="ChEBI" id="CHEBI:15377"/>
        <dbReference type="ChEBI" id="CHEBI:43474"/>
        <dbReference type="ChEBI" id="CHEBI:84142"/>
        <dbReference type="ChEBI" id="CHEBI:195539"/>
    </reaction>
    <physiologicalReaction direction="left-to-right" evidence="10">
        <dbReference type="Rhea" id="RHEA:77136"/>
    </physiologicalReaction>
</comment>
<comment type="catalytic activity">
    <reaction evidence="12">
        <text>1D-myo-inositol 1,2,4,5,6-pentakisphosphate + H2O = 1D-myo-inositol 1,2,5,6-tetrakisphosphate + phosphate</text>
        <dbReference type="Rhea" id="RHEA:77115"/>
        <dbReference type="ChEBI" id="CHEBI:15377"/>
        <dbReference type="ChEBI" id="CHEBI:43474"/>
        <dbReference type="ChEBI" id="CHEBI:57798"/>
        <dbReference type="ChEBI" id="CHEBI:195535"/>
    </reaction>
    <physiologicalReaction direction="left-to-right" evidence="12">
        <dbReference type="Rhea" id="RHEA:77116"/>
    </physiologicalReaction>
</comment>
<feature type="active site" description="Proton donor" evidence="16">
    <location>
        <position position="347"/>
    </location>
</feature>
<evidence type="ECO:0000256" key="3">
    <source>
        <dbReference type="ARBA" id="ARBA00022525"/>
    </source>
</evidence>
<evidence type="ECO:0000256" key="1">
    <source>
        <dbReference type="ARBA" id="ARBA00004613"/>
    </source>
</evidence>
<dbReference type="PANTHER" id="PTHR20963">
    <property type="entry name" value="MULTIPLE INOSITOL POLYPHOSPHATE PHOSPHATASE-RELATED"/>
    <property type="match status" value="1"/>
</dbReference>
<proteinExistence type="predicted"/>
<evidence type="ECO:0000256" key="7">
    <source>
        <dbReference type="ARBA" id="ARBA00041857"/>
    </source>
</evidence>
<dbReference type="CDD" id="cd07061">
    <property type="entry name" value="HP_HAP_like"/>
    <property type="match status" value="1"/>
</dbReference>
<evidence type="ECO:0000256" key="2">
    <source>
        <dbReference type="ARBA" id="ARBA00011245"/>
    </source>
</evidence>
<evidence type="ECO:0000256" key="6">
    <source>
        <dbReference type="ARBA" id="ARBA00023180"/>
    </source>
</evidence>
<evidence type="ECO:0000256" key="11">
    <source>
        <dbReference type="ARBA" id="ARBA00043721"/>
    </source>
</evidence>
<evidence type="ECO:0000256" key="12">
    <source>
        <dbReference type="ARBA" id="ARBA00043748"/>
    </source>
</evidence>
<comment type="catalytic activity">
    <reaction evidence="11">
        <text>1D-myo-inositol 1,2,6-trisphosphate + H2O = 1D-myo-inositol 1,2-bisphosphate + phosphate</text>
        <dbReference type="Rhea" id="RHEA:77131"/>
        <dbReference type="ChEBI" id="CHEBI:15377"/>
        <dbReference type="ChEBI" id="CHEBI:43474"/>
        <dbReference type="ChEBI" id="CHEBI:195537"/>
        <dbReference type="ChEBI" id="CHEBI:195539"/>
    </reaction>
    <physiologicalReaction direction="left-to-right" evidence="11">
        <dbReference type="Rhea" id="RHEA:77132"/>
    </physiologicalReaction>
</comment>
<keyword evidence="5 17" id="KW-1015">Disulfide bond</keyword>
<comment type="catalytic activity">
    <reaction evidence="9">
        <text>1D-myo-inositol 1,2,5,6-tetrakisphosphate + H2O = 1D-myo-inositol 1,2,6-trisphosphate + phosphate</text>
        <dbReference type="Rhea" id="RHEA:77119"/>
        <dbReference type="ChEBI" id="CHEBI:15377"/>
        <dbReference type="ChEBI" id="CHEBI:43474"/>
        <dbReference type="ChEBI" id="CHEBI:195535"/>
        <dbReference type="ChEBI" id="CHEBI:195537"/>
    </reaction>
    <physiologicalReaction direction="left-to-right" evidence="9">
        <dbReference type="Rhea" id="RHEA:77120"/>
    </physiologicalReaction>
</comment>
<feature type="disulfide bond" evidence="17">
    <location>
        <begin position="71"/>
        <end position="395"/>
    </location>
</feature>
<comment type="catalytic activity">
    <reaction evidence="13">
        <text>1D-myo-inositol hexakisphosphate + H2O = 1D-myo-inositol 1,2,4,5,6-pentakisphosphate + phosphate</text>
        <dbReference type="Rhea" id="RHEA:16989"/>
        <dbReference type="ChEBI" id="CHEBI:15377"/>
        <dbReference type="ChEBI" id="CHEBI:43474"/>
        <dbReference type="ChEBI" id="CHEBI:57798"/>
        <dbReference type="ChEBI" id="CHEBI:58130"/>
        <dbReference type="EC" id="3.1.3.8"/>
    </reaction>
    <physiologicalReaction direction="left-to-right" evidence="13">
        <dbReference type="Rhea" id="RHEA:16990"/>
    </physiologicalReaction>
</comment>
<keyword evidence="4" id="KW-0378">Hydrolase</keyword>
<evidence type="ECO:0000256" key="17">
    <source>
        <dbReference type="PIRSR" id="PIRSR000894-2"/>
    </source>
</evidence>
<evidence type="ECO:0000256" key="18">
    <source>
        <dbReference type="SAM" id="SignalP"/>
    </source>
</evidence>
<keyword evidence="3" id="KW-0964">Secreted</keyword>
<feature type="disulfide bond" evidence="17">
    <location>
        <begin position="252"/>
        <end position="266"/>
    </location>
</feature>
<dbReference type="PANTHER" id="PTHR20963:SF24">
    <property type="entry name" value="3-PHYTASE B"/>
    <property type="match status" value="1"/>
</dbReference>
<dbReference type="Proteomes" id="UP000076727">
    <property type="component" value="Unassembled WGS sequence"/>
</dbReference>
<dbReference type="PIRSF" id="PIRSF000894">
    <property type="entry name" value="Acid_phosphatase"/>
    <property type="match status" value="1"/>
</dbReference>
<evidence type="ECO:0000313" key="20">
    <source>
        <dbReference type="Proteomes" id="UP000076727"/>
    </source>
</evidence>
<evidence type="ECO:0000256" key="16">
    <source>
        <dbReference type="PIRSR" id="PIRSR000894-1"/>
    </source>
</evidence>
<evidence type="ECO:0000256" key="10">
    <source>
        <dbReference type="ARBA" id="ARBA00043675"/>
    </source>
</evidence>
<dbReference type="GO" id="GO:0016158">
    <property type="term" value="F:inositol hexakisphosphate 3-phosphatase activity"/>
    <property type="evidence" value="ECO:0007669"/>
    <property type="project" value="UniProtKB-EC"/>
</dbReference>
<comment type="subunit">
    <text evidence="2">Monomer.</text>
</comment>
<feature type="disulfide bond" evidence="17">
    <location>
        <begin position="418"/>
        <end position="426"/>
    </location>
</feature>
<gene>
    <name evidence="19" type="ORF">DAEQUDRAFT_725538</name>
</gene>